<accession>A0A4Y6V1N2</accession>
<organism evidence="7 8">
    <name type="scientific">Saccharibacillus brassicae</name>
    <dbReference type="NCBI Taxonomy" id="2583377"/>
    <lineage>
        <taxon>Bacteria</taxon>
        <taxon>Bacillati</taxon>
        <taxon>Bacillota</taxon>
        <taxon>Bacilli</taxon>
        <taxon>Bacillales</taxon>
        <taxon>Paenibacillaceae</taxon>
        <taxon>Saccharibacillus</taxon>
    </lineage>
</organism>
<evidence type="ECO:0000256" key="4">
    <source>
        <dbReference type="ARBA" id="ARBA00023163"/>
    </source>
</evidence>
<sequence length="137" mass="16328">MNPNPTYSIKQLGELTGVTSDTIRFYEKAKVMPAPCKKANGHRIYSEKDLHRLQFIVQLKKTSMTLQEIKEYLTYSDTRQYEHCYRILYNQQQQFEKEIEEMQKTLDLLNYKVNNFKHLIESTRGVSLNEDQTLKEQ</sequence>
<dbReference type="PANTHER" id="PTHR30204">
    <property type="entry name" value="REDOX-CYCLING DRUG-SENSING TRANSCRIPTIONAL ACTIVATOR SOXR"/>
    <property type="match status" value="1"/>
</dbReference>
<dbReference type="InterPro" id="IPR047057">
    <property type="entry name" value="MerR_fam"/>
</dbReference>
<evidence type="ECO:0000256" key="3">
    <source>
        <dbReference type="ARBA" id="ARBA00023125"/>
    </source>
</evidence>
<dbReference type="PANTHER" id="PTHR30204:SF69">
    <property type="entry name" value="MERR-FAMILY TRANSCRIPTIONAL REGULATOR"/>
    <property type="match status" value="1"/>
</dbReference>
<dbReference type="SUPFAM" id="SSF46955">
    <property type="entry name" value="Putative DNA-binding domain"/>
    <property type="match status" value="1"/>
</dbReference>
<dbReference type="Pfam" id="PF13411">
    <property type="entry name" value="MerR_1"/>
    <property type="match status" value="1"/>
</dbReference>
<dbReference type="RefSeq" id="WP_141449811.1">
    <property type="nucleotide sequence ID" value="NZ_CBCSAZ010000004.1"/>
</dbReference>
<reference evidence="7 8" key="1">
    <citation type="submission" date="2019-06" db="EMBL/GenBank/DDBJ databases">
        <title>Saccharibacillus brassicae sp. nov., an endophytic bacterium isolated from Chinese cabbage seeds (Brassica pekinensis).</title>
        <authorList>
            <person name="Jiang L."/>
            <person name="Lee J."/>
            <person name="Kim S.W."/>
        </authorList>
    </citation>
    <scope>NUCLEOTIDE SEQUENCE [LARGE SCALE GENOMIC DNA]</scope>
    <source>
        <strain evidence="8">KCTC 43072 / ATSA2</strain>
    </source>
</reference>
<dbReference type="Gene3D" id="1.10.1660.10">
    <property type="match status" value="1"/>
</dbReference>
<feature type="domain" description="HTH merR-type" evidence="6">
    <location>
        <begin position="6"/>
        <end position="75"/>
    </location>
</feature>
<dbReference type="InterPro" id="IPR009061">
    <property type="entry name" value="DNA-bd_dom_put_sf"/>
</dbReference>
<evidence type="ECO:0000256" key="5">
    <source>
        <dbReference type="SAM" id="Coils"/>
    </source>
</evidence>
<keyword evidence="8" id="KW-1185">Reference proteome</keyword>
<keyword evidence="4" id="KW-0804">Transcription</keyword>
<evidence type="ECO:0000256" key="2">
    <source>
        <dbReference type="ARBA" id="ARBA00023015"/>
    </source>
</evidence>
<evidence type="ECO:0000313" key="8">
    <source>
        <dbReference type="Proteomes" id="UP000316968"/>
    </source>
</evidence>
<dbReference type="PRINTS" id="PR00040">
    <property type="entry name" value="HTHMERR"/>
</dbReference>
<evidence type="ECO:0000313" key="7">
    <source>
        <dbReference type="EMBL" id="QDH23274.1"/>
    </source>
</evidence>
<evidence type="ECO:0000256" key="1">
    <source>
        <dbReference type="ARBA" id="ARBA00022491"/>
    </source>
</evidence>
<proteinExistence type="predicted"/>
<dbReference type="CDD" id="cd01109">
    <property type="entry name" value="HTH_YyaN"/>
    <property type="match status" value="1"/>
</dbReference>
<name>A0A4Y6V1N2_SACBS</name>
<dbReference type="OrthoDB" id="9811174at2"/>
<dbReference type="GO" id="GO:0003700">
    <property type="term" value="F:DNA-binding transcription factor activity"/>
    <property type="evidence" value="ECO:0007669"/>
    <property type="project" value="InterPro"/>
</dbReference>
<keyword evidence="3" id="KW-0238">DNA-binding</keyword>
<evidence type="ECO:0000259" key="6">
    <source>
        <dbReference type="PROSITE" id="PS50937"/>
    </source>
</evidence>
<dbReference type="EMBL" id="CP041217">
    <property type="protein sequence ID" value="QDH23274.1"/>
    <property type="molecule type" value="Genomic_DNA"/>
</dbReference>
<dbReference type="SMART" id="SM00422">
    <property type="entry name" value="HTH_MERR"/>
    <property type="match status" value="1"/>
</dbReference>
<dbReference type="Proteomes" id="UP000316968">
    <property type="component" value="Chromosome"/>
</dbReference>
<gene>
    <name evidence="7" type="ORF">FFV09_21850</name>
</gene>
<dbReference type="KEGG" id="saca:FFV09_21850"/>
<dbReference type="AlphaFoldDB" id="A0A4Y6V1N2"/>
<protein>
    <submittedName>
        <fullName evidence="7">MerR family transcriptional regulator</fullName>
    </submittedName>
</protein>
<feature type="coiled-coil region" evidence="5">
    <location>
        <begin position="85"/>
        <end position="112"/>
    </location>
</feature>
<keyword evidence="1" id="KW-0678">Repressor</keyword>
<dbReference type="InterPro" id="IPR000551">
    <property type="entry name" value="MerR-type_HTH_dom"/>
</dbReference>
<keyword evidence="2" id="KW-0805">Transcription regulation</keyword>
<dbReference type="GO" id="GO:0003677">
    <property type="term" value="F:DNA binding"/>
    <property type="evidence" value="ECO:0007669"/>
    <property type="project" value="UniProtKB-KW"/>
</dbReference>
<dbReference type="PROSITE" id="PS50937">
    <property type="entry name" value="HTH_MERR_2"/>
    <property type="match status" value="1"/>
</dbReference>
<keyword evidence="5" id="KW-0175">Coiled coil</keyword>